<dbReference type="Pfam" id="PF05721">
    <property type="entry name" value="PhyH"/>
    <property type="match status" value="1"/>
</dbReference>
<feature type="non-terminal residue" evidence="1">
    <location>
        <position position="252"/>
    </location>
</feature>
<dbReference type="Gene3D" id="2.60.120.620">
    <property type="entry name" value="q2cbj1_9rhob like domain"/>
    <property type="match status" value="1"/>
</dbReference>
<accession>A0A382NJN6</accession>
<name>A0A382NJN6_9ZZZZ</name>
<organism evidence="1">
    <name type="scientific">marine metagenome</name>
    <dbReference type="NCBI Taxonomy" id="408172"/>
    <lineage>
        <taxon>unclassified sequences</taxon>
        <taxon>metagenomes</taxon>
        <taxon>ecological metagenomes</taxon>
    </lineage>
</organism>
<proteinExistence type="predicted"/>
<evidence type="ECO:0000313" key="1">
    <source>
        <dbReference type="EMBL" id="SVC61404.1"/>
    </source>
</evidence>
<reference evidence="1" key="1">
    <citation type="submission" date="2018-05" db="EMBL/GenBank/DDBJ databases">
        <authorList>
            <person name="Lanie J.A."/>
            <person name="Ng W.-L."/>
            <person name="Kazmierczak K.M."/>
            <person name="Andrzejewski T.M."/>
            <person name="Davidsen T.M."/>
            <person name="Wayne K.J."/>
            <person name="Tettelin H."/>
            <person name="Glass J.I."/>
            <person name="Rusch D."/>
            <person name="Podicherti R."/>
            <person name="Tsui H.-C.T."/>
            <person name="Winkler M.E."/>
        </authorList>
    </citation>
    <scope>NUCLEOTIDE SEQUENCE</scope>
</reference>
<dbReference type="EMBL" id="UINC01100953">
    <property type="protein sequence ID" value="SVC61404.1"/>
    <property type="molecule type" value="Genomic_DNA"/>
</dbReference>
<sequence length="252" mass="28667">MSTDEIPYTAPDRLVRDFASRGLVILSPDDLGLPLDIHERVYVQEKAAVDANQPVTPSRIPEVLEVLNSPGLVQACDQLVGKNWAIVPFTHNASFISGGRDQHWHKDDNGPYNGRKQRHHQAVQIEMLYFPQAVRSDMGPTATIPYSQYWGSNHEENHDNFAGADHLDFAYHISGMEAKRVSGPDSEYDVEDIINRCTEHDVRMREAVTNTGWPLVQQFEASPLKAGSIVLYSHNTFHRGNHRRDDWRTWKD</sequence>
<dbReference type="SUPFAM" id="SSF51197">
    <property type="entry name" value="Clavaminate synthase-like"/>
    <property type="match status" value="1"/>
</dbReference>
<protein>
    <recommendedName>
        <fullName evidence="2">Phytanoyl-CoA dioxygenase</fullName>
    </recommendedName>
</protein>
<dbReference type="AlphaFoldDB" id="A0A382NJN6"/>
<dbReference type="InterPro" id="IPR008775">
    <property type="entry name" value="Phytyl_CoA_dOase-like"/>
</dbReference>
<gene>
    <name evidence="1" type="ORF">METZ01_LOCUS314258</name>
</gene>
<evidence type="ECO:0008006" key="2">
    <source>
        <dbReference type="Google" id="ProtNLM"/>
    </source>
</evidence>